<evidence type="ECO:0000313" key="22">
    <source>
        <dbReference type="Proteomes" id="UP000583164"/>
    </source>
</evidence>
<dbReference type="AlphaFoldDB" id="A0A7K9LNX2"/>
<dbReference type="PROSITE" id="PS51192">
    <property type="entry name" value="HELICASE_ATP_BIND_1"/>
    <property type="match status" value="1"/>
</dbReference>
<dbReference type="GO" id="GO:0005737">
    <property type="term" value="C:cytoplasm"/>
    <property type="evidence" value="ECO:0007669"/>
    <property type="project" value="UniProtKB-SubCell"/>
</dbReference>
<dbReference type="GO" id="GO:0016787">
    <property type="term" value="F:hydrolase activity"/>
    <property type="evidence" value="ECO:0007669"/>
    <property type="project" value="UniProtKB-KW"/>
</dbReference>
<keyword evidence="10" id="KW-0175">Coiled coil</keyword>
<keyword evidence="5" id="KW-0547">Nucleotide-binding</keyword>
<dbReference type="CDD" id="cd17952">
    <property type="entry name" value="DEADc_DDX42"/>
    <property type="match status" value="1"/>
</dbReference>
<dbReference type="SMART" id="SM00487">
    <property type="entry name" value="DEXDc"/>
    <property type="match status" value="1"/>
</dbReference>
<dbReference type="InterPro" id="IPR027417">
    <property type="entry name" value="P-loop_NTPase"/>
</dbReference>
<evidence type="ECO:0000256" key="11">
    <source>
        <dbReference type="ARBA" id="ARBA00023242"/>
    </source>
</evidence>
<feature type="compositionally biased region" description="Low complexity" evidence="17">
    <location>
        <begin position="768"/>
        <end position="796"/>
    </location>
</feature>
<keyword evidence="8" id="KW-0067">ATP-binding</keyword>
<comment type="caution">
    <text evidence="21">The sequence shown here is derived from an EMBL/GenBank/DDBJ whole genome shotgun (WGS) entry which is preliminary data.</text>
</comment>
<feature type="non-terminal residue" evidence="21">
    <location>
        <position position="934"/>
    </location>
</feature>
<feature type="region of interest" description="Disordered" evidence="17">
    <location>
        <begin position="744"/>
        <end position="934"/>
    </location>
</feature>
<dbReference type="PROSITE" id="PS51195">
    <property type="entry name" value="Q_MOTIF"/>
    <property type="match status" value="1"/>
</dbReference>
<evidence type="ECO:0000256" key="7">
    <source>
        <dbReference type="ARBA" id="ARBA00022806"/>
    </source>
</evidence>
<feature type="short sequence motif" description="Q motif" evidence="16">
    <location>
        <begin position="260"/>
        <end position="288"/>
    </location>
</feature>
<evidence type="ECO:0000256" key="5">
    <source>
        <dbReference type="ARBA" id="ARBA00022741"/>
    </source>
</evidence>
<feature type="compositionally biased region" description="Low complexity" evidence="17">
    <location>
        <begin position="35"/>
        <end position="52"/>
    </location>
</feature>
<dbReference type="GO" id="GO:0005524">
    <property type="term" value="F:ATP binding"/>
    <property type="evidence" value="ECO:0007669"/>
    <property type="project" value="UniProtKB-KW"/>
</dbReference>
<evidence type="ECO:0000256" key="14">
    <source>
        <dbReference type="ARBA" id="ARBA00068282"/>
    </source>
</evidence>
<evidence type="ECO:0000259" key="19">
    <source>
        <dbReference type="PROSITE" id="PS51194"/>
    </source>
</evidence>
<feature type="non-terminal residue" evidence="21">
    <location>
        <position position="1"/>
    </location>
</feature>
<feature type="compositionally biased region" description="Basic and acidic residues" evidence="17">
    <location>
        <begin position="896"/>
        <end position="916"/>
    </location>
</feature>
<evidence type="ECO:0000313" key="21">
    <source>
        <dbReference type="EMBL" id="NXH63735.1"/>
    </source>
</evidence>
<organism evidence="21 22">
    <name type="scientific">Rhabdornis inornatus</name>
    <dbReference type="NCBI Taxonomy" id="237438"/>
    <lineage>
        <taxon>Eukaryota</taxon>
        <taxon>Metazoa</taxon>
        <taxon>Chordata</taxon>
        <taxon>Craniata</taxon>
        <taxon>Vertebrata</taxon>
        <taxon>Euteleostomi</taxon>
        <taxon>Archelosauria</taxon>
        <taxon>Archosauria</taxon>
        <taxon>Dinosauria</taxon>
        <taxon>Saurischia</taxon>
        <taxon>Theropoda</taxon>
        <taxon>Coelurosauria</taxon>
        <taxon>Aves</taxon>
        <taxon>Neognathae</taxon>
        <taxon>Neoaves</taxon>
        <taxon>Telluraves</taxon>
        <taxon>Australaves</taxon>
        <taxon>Passeriformes</taxon>
        <taxon>Rhabdornithidae</taxon>
        <taxon>Rhabdornis</taxon>
    </lineage>
</organism>
<feature type="domain" description="DEAD-box RNA helicase Q" evidence="20">
    <location>
        <begin position="260"/>
        <end position="288"/>
    </location>
</feature>
<dbReference type="InterPro" id="IPR000629">
    <property type="entry name" value="RNA-helicase_DEAD-box_CS"/>
</dbReference>
<proteinExistence type="inferred from homology"/>
<protein>
    <recommendedName>
        <fullName evidence="14">ATP-dependent RNA helicase DDX42</fullName>
        <ecNumber evidence="3">3.6.4.13</ecNumber>
    </recommendedName>
    <alternativeName>
        <fullName evidence="15">DEAD box protein 42</fullName>
    </alternativeName>
</protein>
<dbReference type="EMBL" id="VWZS01009702">
    <property type="protein sequence ID" value="NXH63735.1"/>
    <property type="molecule type" value="Genomic_DNA"/>
</dbReference>
<evidence type="ECO:0000256" key="1">
    <source>
        <dbReference type="ARBA" id="ARBA00004123"/>
    </source>
</evidence>
<evidence type="ECO:0000256" key="15">
    <source>
        <dbReference type="ARBA" id="ARBA00075438"/>
    </source>
</evidence>
<feature type="compositionally biased region" description="Basic and acidic residues" evidence="17">
    <location>
        <begin position="811"/>
        <end position="826"/>
    </location>
</feature>
<dbReference type="GO" id="GO:0003723">
    <property type="term" value="F:RNA binding"/>
    <property type="evidence" value="ECO:0007669"/>
    <property type="project" value="UniProtKB-KW"/>
</dbReference>
<comment type="catalytic activity">
    <reaction evidence="12">
        <text>ATP + H2O = ADP + phosphate + H(+)</text>
        <dbReference type="Rhea" id="RHEA:13065"/>
        <dbReference type="ChEBI" id="CHEBI:15377"/>
        <dbReference type="ChEBI" id="CHEBI:15378"/>
        <dbReference type="ChEBI" id="CHEBI:30616"/>
        <dbReference type="ChEBI" id="CHEBI:43474"/>
        <dbReference type="ChEBI" id="CHEBI:456216"/>
        <dbReference type="EC" id="3.6.4.13"/>
    </reaction>
</comment>
<evidence type="ECO:0000256" key="13">
    <source>
        <dbReference type="ARBA" id="ARBA00061633"/>
    </source>
</evidence>
<evidence type="ECO:0000256" key="2">
    <source>
        <dbReference type="ARBA" id="ARBA00004496"/>
    </source>
</evidence>
<dbReference type="InterPro" id="IPR011545">
    <property type="entry name" value="DEAD/DEAH_box_helicase_dom"/>
</dbReference>
<keyword evidence="7 21" id="KW-0347">Helicase</keyword>
<accession>A0A7K9LNX2</accession>
<dbReference type="PROSITE" id="PS51194">
    <property type="entry name" value="HELICASE_CTER"/>
    <property type="match status" value="1"/>
</dbReference>
<evidence type="ECO:0000256" key="9">
    <source>
        <dbReference type="ARBA" id="ARBA00022884"/>
    </source>
</evidence>
<keyword evidence="11" id="KW-0539">Nucleus</keyword>
<feature type="domain" description="Helicase C-terminal" evidence="19">
    <location>
        <begin position="494"/>
        <end position="639"/>
    </location>
</feature>
<comment type="subcellular location">
    <subcellularLocation>
        <location evidence="2">Cytoplasm</location>
    </subcellularLocation>
    <subcellularLocation>
        <location evidence="1">Nucleus</location>
    </subcellularLocation>
</comment>
<dbReference type="SUPFAM" id="SSF52540">
    <property type="entry name" value="P-loop containing nucleoside triphosphate hydrolases"/>
    <property type="match status" value="1"/>
</dbReference>
<name>A0A7K9LNX2_9PASS</name>
<gene>
    <name evidence="21" type="primary">Ddx42</name>
    <name evidence="21" type="ORF">RHAINO_R08290</name>
</gene>
<evidence type="ECO:0000256" key="3">
    <source>
        <dbReference type="ARBA" id="ARBA00012552"/>
    </source>
</evidence>
<evidence type="ECO:0000256" key="8">
    <source>
        <dbReference type="ARBA" id="ARBA00022840"/>
    </source>
</evidence>
<keyword evidence="22" id="KW-1185">Reference proteome</keyword>
<dbReference type="FunFam" id="3.40.50.300:FF:000524">
    <property type="entry name" value="ATP-dependent RNA helicase DDX42"/>
    <property type="match status" value="1"/>
</dbReference>
<dbReference type="InterPro" id="IPR014014">
    <property type="entry name" value="RNA_helicase_DEAD_Q_motif"/>
</dbReference>
<dbReference type="EC" id="3.6.4.13" evidence="3"/>
<evidence type="ECO:0000256" key="4">
    <source>
        <dbReference type="ARBA" id="ARBA00022490"/>
    </source>
</evidence>
<dbReference type="Pfam" id="PF00271">
    <property type="entry name" value="Helicase_C"/>
    <property type="match status" value="1"/>
</dbReference>
<feature type="compositionally biased region" description="Basic and acidic residues" evidence="17">
    <location>
        <begin position="134"/>
        <end position="156"/>
    </location>
</feature>
<evidence type="ECO:0000256" key="6">
    <source>
        <dbReference type="ARBA" id="ARBA00022801"/>
    </source>
</evidence>
<dbReference type="InterPro" id="IPR014001">
    <property type="entry name" value="Helicase_ATP-bd"/>
</dbReference>
<feature type="compositionally biased region" description="Basic and acidic residues" evidence="17">
    <location>
        <begin position="847"/>
        <end position="882"/>
    </location>
</feature>
<keyword evidence="4" id="KW-0963">Cytoplasm</keyword>
<feature type="compositionally biased region" description="Acidic residues" evidence="17">
    <location>
        <begin position="70"/>
        <end position="84"/>
    </location>
</feature>
<dbReference type="PROSITE" id="PS00039">
    <property type="entry name" value="DEAD_ATP_HELICASE"/>
    <property type="match status" value="1"/>
</dbReference>
<evidence type="ECO:0000256" key="17">
    <source>
        <dbReference type="SAM" id="MobiDB-lite"/>
    </source>
</evidence>
<dbReference type="FunFam" id="3.40.50.300:FF:000079">
    <property type="entry name" value="probable ATP-dependent RNA helicase DDX17"/>
    <property type="match status" value="1"/>
</dbReference>
<dbReference type="Gene3D" id="3.40.50.300">
    <property type="entry name" value="P-loop containing nucleotide triphosphate hydrolases"/>
    <property type="match status" value="2"/>
</dbReference>
<evidence type="ECO:0000259" key="18">
    <source>
        <dbReference type="PROSITE" id="PS51192"/>
    </source>
</evidence>
<evidence type="ECO:0000256" key="10">
    <source>
        <dbReference type="ARBA" id="ARBA00023054"/>
    </source>
</evidence>
<dbReference type="Proteomes" id="UP000583164">
    <property type="component" value="Unassembled WGS sequence"/>
</dbReference>
<feature type="compositionally biased region" description="Polar residues" evidence="17">
    <location>
        <begin position="745"/>
        <end position="757"/>
    </location>
</feature>
<evidence type="ECO:0000256" key="16">
    <source>
        <dbReference type="PROSITE-ProRule" id="PRU00552"/>
    </source>
</evidence>
<dbReference type="InterPro" id="IPR001650">
    <property type="entry name" value="Helicase_C-like"/>
</dbReference>
<reference evidence="21 22" key="1">
    <citation type="submission" date="2019-09" db="EMBL/GenBank/DDBJ databases">
        <title>Bird 10,000 Genomes (B10K) Project - Family phase.</title>
        <authorList>
            <person name="Zhang G."/>
        </authorList>
    </citation>
    <scope>NUCLEOTIDE SEQUENCE [LARGE SCALE GENOMIC DNA]</scope>
    <source>
        <strain evidence="21">B10K-DU-001-29</strain>
        <tissue evidence="21">Muscle</tissue>
    </source>
</reference>
<feature type="region of interest" description="Disordered" evidence="17">
    <location>
        <begin position="189"/>
        <end position="210"/>
    </location>
</feature>
<keyword evidence="6" id="KW-0378">Hydrolase</keyword>
<dbReference type="OrthoDB" id="196131at2759"/>
<evidence type="ECO:0000256" key="12">
    <source>
        <dbReference type="ARBA" id="ARBA00047984"/>
    </source>
</evidence>
<feature type="domain" description="Helicase ATP-binding" evidence="18">
    <location>
        <begin position="291"/>
        <end position="466"/>
    </location>
</feature>
<feature type="compositionally biased region" description="Gly residues" evidence="17">
    <location>
        <begin position="1"/>
        <end position="18"/>
    </location>
</feature>
<dbReference type="PANTHER" id="PTHR47958">
    <property type="entry name" value="ATP-DEPENDENT RNA HELICASE DBP3"/>
    <property type="match status" value="1"/>
</dbReference>
<comment type="similarity">
    <text evidence="13">Belongs to the DEAD box helicase family. DDX42 subfamily.</text>
</comment>
<sequence>MNWNKGGPGTKRGFGFGGFAITPGKKEEPKLSQQSHSAFGTAGSSAAFAKSGPPQLPSFYKIGSKRANFDEENAYFEDEEEDSSNVELPYIPAENSPTRQQFHSKSADSDSDDDPLEAFMAEVEARASSGNDQAARDMKRLEDKDKEKKNVKGIRDDIEEEDDQEAYFRYMAENPTAGVVQEEEEDNLEYDSDGNPIAPSKKIIDPLPPIDHSEIEYPPFEKNFYDEHEEITSLTPQQVVELRHKLNLRVSGAAPPRPGSSFAHFGFDEQLMHQIRKSEYTQPTPIQCQGVPVALSGRDMIGIAKTGSGKTAAFIWPMLIHIMDQKELEPGDGPIAVIVCPTRELCQQIHSECKRFGKAYNLRSVAVYGGGSMWEQAKALQEGAEIVVCTPGRLIDHVKKKATNLQRVTYLVFDEADRMFDMGFEYQVRSIASHVRPDRQTLLFSATFRKKIEKLARDILIDPIRVVQGDIGEANEDVTQIVEIFPSGPSKWNWLTRRLVEFTSSGSVLLFVTKKANAEELANNLKQEDHNLGLLHGDMDQSERNKVISEFKKKGIPILVATDVAARGLDIPSIKTVINYDVARDIDTHTHRIGRTGRAGEKGVAYTLLTPKDSNFAGDLVRNLEGANQHVSKELLDLAMQNPWFRKSRFKGGKGKKLNIGGGGLGYRERPGLGSENTDRGNNNSVMSNYEAYKPSTGAMGDRLTAMKAAFQSQYKSHFVAASLNNQKTGSSAAGASGWTSAGSLNSVPTSSAQQNAAGAESPTAAKGAPGFSSSGSVSSGSGPAFPSAAAQACPGTNAGTSSREGVGGTARERNSRHSEAPRRGEAGAQRYGNDGQHNNDGQRYNDGQRHGEGGGRHGDPSRHGDGRHGDLHRHSEGRHFTELPGSANRNNGDSRNSEGRNGENRKEANSRDNKTDGFAVPEPPKRKKSRWDS</sequence>
<evidence type="ECO:0000259" key="20">
    <source>
        <dbReference type="PROSITE" id="PS51195"/>
    </source>
</evidence>
<dbReference type="Pfam" id="PF00270">
    <property type="entry name" value="DEAD"/>
    <property type="match status" value="1"/>
</dbReference>
<dbReference type="SMART" id="SM00490">
    <property type="entry name" value="HELICc"/>
    <property type="match status" value="1"/>
</dbReference>
<dbReference type="GO" id="GO:0003724">
    <property type="term" value="F:RNA helicase activity"/>
    <property type="evidence" value="ECO:0007669"/>
    <property type="project" value="UniProtKB-EC"/>
</dbReference>
<dbReference type="GO" id="GO:0005634">
    <property type="term" value="C:nucleus"/>
    <property type="evidence" value="ECO:0007669"/>
    <property type="project" value="UniProtKB-SubCell"/>
</dbReference>
<dbReference type="CDD" id="cd18787">
    <property type="entry name" value="SF2_C_DEAD"/>
    <property type="match status" value="1"/>
</dbReference>
<keyword evidence="9" id="KW-0694">RNA-binding</keyword>
<feature type="region of interest" description="Disordered" evidence="17">
    <location>
        <begin position="1"/>
        <end position="159"/>
    </location>
</feature>